<dbReference type="InterPro" id="IPR001878">
    <property type="entry name" value="Znf_CCHC"/>
</dbReference>
<feature type="region of interest" description="Disordered" evidence="2">
    <location>
        <begin position="183"/>
        <end position="205"/>
    </location>
</feature>
<dbReference type="InterPro" id="IPR036875">
    <property type="entry name" value="Znf_CCHC_sf"/>
</dbReference>
<dbReference type="GO" id="GO:0003676">
    <property type="term" value="F:nucleic acid binding"/>
    <property type="evidence" value="ECO:0007669"/>
    <property type="project" value="InterPro"/>
</dbReference>
<feature type="compositionally biased region" description="Basic and acidic residues" evidence="2">
    <location>
        <begin position="581"/>
        <end position="596"/>
    </location>
</feature>
<dbReference type="EMBL" id="BKCJ010006986">
    <property type="protein sequence ID" value="GEU74968.1"/>
    <property type="molecule type" value="Genomic_DNA"/>
</dbReference>
<dbReference type="PANTHER" id="PTHR11439:SF509">
    <property type="entry name" value="RNA-DIRECTED DNA POLYMERASE"/>
    <property type="match status" value="1"/>
</dbReference>
<feature type="domain" description="CCHC-type" evidence="3">
    <location>
        <begin position="163"/>
        <end position="178"/>
    </location>
</feature>
<dbReference type="PROSITE" id="PS50158">
    <property type="entry name" value="ZF_CCHC"/>
    <property type="match status" value="1"/>
</dbReference>
<feature type="region of interest" description="Disordered" evidence="2">
    <location>
        <begin position="547"/>
        <end position="596"/>
    </location>
</feature>
<dbReference type="Gene3D" id="4.10.60.10">
    <property type="entry name" value="Zinc finger, CCHC-type"/>
    <property type="match status" value="1"/>
</dbReference>
<dbReference type="GO" id="GO:0008270">
    <property type="term" value="F:zinc ion binding"/>
    <property type="evidence" value="ECO:0007669"/>
    <property type="project" value="UniProtKB-KW"/>
</dbReference>
<protein>
    <recommendedName>
        <fullName evidence="3">CCHC-type domain-containing protein</fullName>
    </recommendedName>
</protein>
<dbReference type="SUPFAM" id="SSF57756">
    <property type="entry name" value="Retrovirus zinc finger-like domains"/>
    <property type="match status" value="1"/>
</dbReference>
<keyword evidence="1" id="KW-0863">Zinc-finger</keyword>
<reference evidence="4" key="1">
    <citation type="journal article" date="2019" name="Sci. Rep.">
        <title>Draft genome of Tanacetum cinerariifolium, the natural source of mosquito coil.</title>
        <authorList>
            <person name="Yamashiro T."/>
            <person name="Shiraishi A."/>
            <person name="Satake H."/>
            <person name="Nakayama K."/>
        </authorList>
    </citation>
    <scope>NUCLEOTIDE SEQUENCE</scope>
</reference>
<keyword evidence="1" id="KW-0862">Zinc</keyword>
<dbReference type="PANTHER" id="PTHR11439">
    <property type="entry name" value="GAG-POL-RELATED RETROTRANSPOSON"/>
    <property type="match status" value="1"/>
</dbReference>
<evidence type="ECO:0000313" key="4">
    <source>
        <dbReference type="EMBL" id="GEU74968.1"/>
    </source>
</evidence>
<feature type="compositionally biased region" description="Polar residues" evidence="2">
    <location>
        <begin position="547"/>
        <end position="556"/>
    </location>
</feature>
<evidence type="ECO:0000256" key="2">
    <source>
        <dbReference type="SAM" id="MobiDB-lite"/>
    </source>
</evidence>
<accession>A0A6L2MLV9</accession>
<feature type="compositionally biased region" description="Polar residues" evidence="2">
    <location>
        <begin position="570"/>
        <end position="579"/>
    </location>
</feature>
<dbReference type="AlphaFoldDB" id="A0A6L2MLV9"/>
<gene>
    <name evidence="4" type="ORF">Tci_046946</name>
</gene>
<proteinExistence type="predicted"/>
<sequence>MALPDKHQLKFNTYMDANTLMEAIENSLPSEWRTQTLIWRNKTDLEEQSLDDLFNSLKIYEAEVKSSSSTSTSIQNIAFVSTSNTDSTNEPVSVVASVSVVSAKIPVFALPNVDSLSNVVIYSFFASQSNSPELDNDDLKQIDADYLQEMDLKWQMAMLTVECYNCHRKGHFARECRSLKDTRMNGTADPQRRSVPVETSTSNGLVSQCDGVEQESDDLKLKLEKFQTSFKNLSELLASQTNDKTGLGNNSYVFTRVIFDCDDYLSSMSDESFPPSPIYDRYQSGNGYHVVPPPYTRTFMPPKPDLVFNNAPNDVETNHPTFNVKLHLTKPNNALAHTHRPSVPIIEDWVSNSEDESKAKTPHNVPSFVQPSEQSNLVSITAVRPVTTTVPKPSVTRPRQAKTIITKPTSPLKRNINCSPSTKASTFPLKVTAAKATMVNAAQSMSRHMTGNMSYLFDFEELNGGYVAFGGNPKGGKIFGKENKPNVTCSGPTWLFDIDIPTKTMNYQPVTTRNQSNLSEGIQEHFDAKKAREEIVQQYVLFPVWSSSSTNPQNTDGDAAFDERDPESEVNVSLSSSAQSKKHDDKTKREAKGKSHDNAAGTLVLVIGQLSLNSTNTFSVASPSNAAASPTQGKSSCINTSQILDDPNMPELEDITYSNDEDDVGAEAGFNNLETSITVSHIPTTRVHKDHHVTQIIGDLSLATQTRSMTRVAKDQGGLSQINNDDFHTYMFACFLLQEEPKRVHQALKDPRHTQEEGIDYEEVFSLVVRIEDIRLFLAYASFMGFIVYQMDVKSAFLYGTIEEEVYVFQRPRFEDLIILTRFTNWSRCFMVYIKLLELGLQVKQKKDGIFIKHDKYVAEILRKFGLTDGKSASTHIDTKKPLLKDPDGEDVDMYTYISMIGSLMYLTSSRPDIMFEVCACARFEVTPKASHLHAVKRVFRYLKGKPHLGLVNTPRCDEDRLELMELTVFLLPSHEKVRIKVSAADLQVFAIRLILLPKQVGDLSSHTTKYSSPTLTQKVFANMRRVGKGISRVETPLFKGMIVEQPVGEGAVEVHDEGVPAVGIAAEGYVSVVDDVVPTAVKEPSIPSPTLPTPPPQPS</sequence>
<dbReference type="SMART" id="SM00343">
    <property type="entry name" value="ZnF_C2HC"/>
    <property type="match status" value="1"/>
</dbReference>
<dbReference type="InterPro" id="IPR013103">
    <property type="entry name" value="RVT_2"/>
</dbReference>
<dbReference type="Pfam" id="PF07727">
    <property type="entry name" value="RVT_2"/>
    <property type="match status" value="1"/>
</dbReference>
<keyword evidence="1" id="KW-0479">Metal-binding</keyword>
<evidence type="ECO:0000256" key="1">
    <source>
        <dbReference type="PROSITE-ProRule" id="PRU00047"/>
    </source>
</evidence>
<evidence type="ECO:0000259" key="3">
    <source>
        <dbReference type="PROSITE" id="PS50158"/>
    </source>
</evidence>
<organism evidence="4">
    <name type="scientific">Tanacetum cinerariifolium</name>
    <name type="common">Dalmatian daisy</name>
    <name type="synonym">Chrysanthemum cinerariifolium</name>
    <dbReference type="NCBI Taxonomy" id="118510"/>
    <lineage>
        <taxon>Eukaryota</taxon>
        <taxon>Viridiplantae</taxon>
        <taxon>Streptophyta</taxon>
        <taxon>Embryophyta</taxon>
        <taxon>Tracheophyta</taxon>
        <taxon>Spermatophyta</taxon>
        <taxon>Magnoliopsida</taxon>
        <taxon>eudicotyledons</taxon>
        <taxon>Gunneridae</taxon>
        <taxon>Pentapetalae</taxon>
        <taxon>asterids</taxon>
        <taxon>campanulids</taxon>
        <taxon>Asterales</taxon>
        <taxon>Asteraceae</taxon>
        <taxon>Asteroideae</taxon>
        <taxon>Anthemideae</taxon>
        <taxon>Anthemidinae</taxon>
        <taxon>Tanacetum</taxon>
    </lineage>
</organism>
<name>A0A6L2MLV9_TANCI</name>
<comment type="caution">
    <text evidence="4">The sequence shown here is derived from an EMBL/GenBank/DDBJ whole genome shotgun (WGS) entry which is preliminary data.</text>
</comment>